<proteinExistence type="predicted"/>
<protein>
    <submittedName>
        <fullName evidence="2">Uncharacterized protein</fullName>
    </submittedName>
</protein>
<name>A0AAU7QDN8_9GAMM</name>
<keyword evidence="1" id="KW-0472">Membrane</keyword>
<evidence type="ECO:0000313" key="2">
    <source>
        <dbReference type="EMBL" id="XBS71164.1"/>
    </source>
</evidence>
<dbReference type="AlphaFoldDB" id="A0AAU7QDN8"/>
<keyword evidence="1" id="KW-1133">Transmembrane helix</keyword>
<organism evidence="2">
    <name type="scientific">Acerihabitans sp. KWT182</name>
    <dbReference type="NCBI Taxonomy" id="3157919"/>
    <lineage>
        <taxon>Bacteria</taxon>
        <taxon>Pseudomonadati</taxon>
        <taxon>Pseudomonadota</taxon>
        <taxon>Gammaproteobacteria</taxon>
        <taxon>Enterobacterales</taxon>
        <taxon>Pectobacteriaceae</taxon>
        <taxon>Acerihabitans</taxon>
    </lineage>
</organism>
<dbReference type="EMBL" id="CP157947">
    <property type="protein sequence ID" value="XBS71164.1"/>
    <property type="molecule type" value="Genomic_DNA"/>
</dbReference>
<gene>
    <name evidence="2" type="ORF">ABK905_09455</name>
</gene>
<keyword evidence="1" id="KW-0812">Transmembrane</keyword>
<feature type="transmembrane region" description="Helical" evidence="1">
    <location>
        <begin position="44"/>
        <end position="65"/>
    </location>
</feature>
<accession>A0AAU7QDN8</accession>
<sequence length="98" mass="10407">MLKAIGGLLMAIGIIWMLTALNMDVTVGTINAVYNTGLLANREMSIISGSSVAIIGTIIAMAGAISRVIKDKDQEIIDILKKINNRLPDSDANNNPVL</sequence>
<reference evidence="2" key="1">
    <citation type="submission" date="2024-06" db="EMBL/GenBank/DDBJ databases">
        <authorList>
            <person name="Coelho C."/>
            <person name="Bento M."/>
            <person name="Garcia E."/>
            <person name="Camelo A."/>
            <person name="Brandao I."/>
            <person name="Espirito Santo C."/>
            <person name="Trovao J."/>
            <person name="Verissimo A."/>
            <person name="Costa J."/>
            <person name="Tiago I."/>
        </authorList>
    </citation>
    <scope>NUCLEOTIDE SEQUENCE</scope>
    <source>
        <strain evidence="2">KWT182</strain>
    </source>
</reference>
<evidence type="ECO:0000256" key="1">
    <source>
        <dbReference type="SAM" id="Phobius"/>
    </source>
</evidence>